<feature type="transmembrane region" description="Helical" evidence="2">
    <location>
        <begin position="462"/>
        <end position="484"/>
    </location>
</feature>
<feature type="transmembrane region" description="Helical" evidence="2">
    <location>
        <begin position="504"/>
        <end position="527"/>
    </location>
</feature>
<dbReference type="AlphaFoldDB" id="A0AAV9JED3"/>
<name>A0AAV9JED3_9PEZI</name>
<feature type="transmembrane region" description="Helical" evidence="2">
    <location>
        <begin position="653"/>
        <end position="680"/>
    </location>
</feature>
<accession>A0AAV9JED3</accession>
<feature type="compositionally biased region" description="Basic and acidic residues" evidence="1">
    <location>
        <begin position="623"/>
        <end position="633"/>
    </location>
</feature>
<proteinExistence type="predicted"/>
<evidence type="ECO:0000256" key="1">
    <source>
        <dbReference type="SAM" id="MobiDB-lite"/>
    </source>
</evidence>
<dbReference type="InterPro" id="IPR021840">
    <property type="entry name" value="DUF3433"/>
</dbReference>
<keyword evidence="2" id="KW-1133">Transmembrane helix</keyword>
<evidence type="ECO:0000313" key="4">
    <source>
        <dbReference type="Proteomes" id="UP001324427"/>
    </source>
</evidence>
<feature type="compositionally biased region" description="Basic and acidic residues" evidence="1">
    <location>
        <begin position="91"/>
        <end position="105"/>
    </location>
</feature>
<sequence length="955" mass="105577">MTNHLSPQEAPFALKHTNYSTPSIVHSKQSQQSITASEDYYSLSNSSTYSAESAEARRQGSGAAIHRFATPPSRYRTPLQSRDYLPQAAASREDVGGREEPEMRKTPMRGAGKRRQHSPSGGVVGEASTATTAIAGTPVLREGGMRRKPVPSTVMEGTEDYPKSEEEISPTRAQSSVARDLGREASPPTPGVDDTPYIRFALDQLTRDEEVRGSRRYRGLGSGYDGNYPYLGPGGANMPTGPQQAQEHAQQHLHELPTDYPAQQHDRGEYNVPAGAAAIPYDIEKLEPRDVYDEPPPRNPARVSDAQLRPGDLEGVRSYEQQQQPGSDTFTHVSNDGRHHTPLTFIPGILRPLQLGIFLFLVLAYLACLIFCGIWSFIHTGLWNYGSLGDSRYFVFEYLPILLGIIIFLWLVQIEVAVYRVAPFIAMSSESPRSRERGARLPMYPKGFVLPYIGHFRAGLPIAGFFMVVAWLMMFTIPLLAASFNVYFDGAPSTGRWRWIATQGALWTVIVLYLLLAIATILLMVWLKGGKRPTGLKWDPRSLADLAVLLERSNALDGSEGHGTAQLGYWRSGARPNEIFHTYGISDKAARQYSLEDGRIREKPAQIAPPVSRFSTAEDVEGGDQRHSREKMLPRSGDNEESGSRHAGGALPWFLHLSMAALWAIIAIVLMLAFLIVSYLPSTQVSKGFTPDVPAPVNTDGFSGTNFLYSFVPALLGMLCLLFWLDIDYAYRRLQAFEALSKDDGELAERSLLLSYVAELPGFVTASALANKHWRVAALSLVTLIAATLPILAGGVFWAQFYVPTQRVRISTHTPAYYALTVFSVLYALSYLLTFPSRKLRQVTHAMGRNHGMSFADITDLVHQSRMLDDVAFHSPESKVQLVTRLLSAPPGARISQHEEAAASKISLADSIRGFGNARQMALGGLGMMEVPRYYIGRYGGRDGKEYMGLDRIRK</sequence>
<protein>
    <recommendedName>
        <fullName evidence="5">Phosphoribosylaminoimidazole-succinocarboxamide synthase</fullName>
    </recommendedName>
</protein>
<feature type="transmembrane region" description="Helical" evidence="2">
    <location>
        <begin position="815"/>
        <end position="833"/>
    </location>
</feature>
<feature type="region of interest" description="Disordered" evidence="1">
    <location>
        <begin position="611"/>
        <end position="645"/>
    </location>
</feature>
<dbReference type="Proteomes" id="UP001324427">
    <property type="component" value="Unassembled WGS sequence"/>
</dbReference>
<keyword evidence="2" id="KW-0812">Transmembrane</keyword>
<feature type="transmembrane region" description="Helical" evidence="2">
    <location>
        <begin position="355"/>
        <end position="378"/>
    </location>
</feature>
<reference evidence="3 4" key="1">
    <citation type="submission" date="2021-11" db="EMBL/GenBank/DDBJ databases">
        <title>Black yeast isolated from Biological Soil Crust.</title>
        <authorList>
            <person name="Kurbessoian T."/>
        </authorList>
    </citation>
    <scope>NUCLEOTIDE SEQUENCE [LARGE SCALE GENOMIC DNA]</scope>
    <source>
        <strain evidence="3 4">CCFEE 5522</strain>
    </source>
</reference>
<keyword evidence="4" id="KW-1185">Reference proteome</keyword>
<comment type="caution">
    <text evidence="3">The sequence shown here is derived from an EMBL/GenBank/DDBJ whole genome shotgun (WGS) entry which is preliminary data.</text>
</comment>
<feature type="transmembrane region" description="Helical" evidence="2">
    <location>
        <begin position="398"/>
        <end position="419"/>
    </location>
</feature>
<feature type="compositionally biased region" description="Polar residues" evidence="1">
    <location>
        <begin position="41"/>
        <end position="51"/>
    </location>
</feature>
<evidence type="ECO:0008006" key="5">
    <source>
        <dbReference type="Google" id="ProtNLM"/>
    </source>
</evidence>
<keyword evidence="2" id="KW-0472">Membrane</keyword>
<feature type="region of interest" description="Disordered" evidence="1">
    <location>
        <begin position="41"/>
        <end position="198"/>
    </location>
</feature>
<organism evidence="3 4">
    <name type="scientific">Oleoguttula mirabilis</name>
    <dbReference type="NCBI Taxonomy" id="1507867"/>
    <lineage>
        <taxon>Eukaryota</taxon>
        <taxon>Fungi</taxon>
        <taxon>Dikarya</taxon>
        <taxon>Ascomycota</taxon>
        <taxon>Pezizomycotina</taxon>
        <taxon>Dothideomycetes</taxon>
        <taxon>Dothideomycetidae</taxon>
        <taxon>Mycosphaerellales</taxon>
        <taxon>Teratosphaeriaceae</taxon>
        <taxon>Oleoguttula</taxon>
    </lineage>
</organism>
<feature type="transmembrane region" description="Helical" evidence="2">
    <location>
        <begin position="707"/>
        <end position="725"/>
    </location>
</feature>
<dbReference type="PANTHER" id="PTHR37544:SF1">
    <property type="entry name" value="PHOSPHORIBOSYLAMINOIMIDAZOLE-SUCCINOCARBOXAMIDE SYNTHASE"/>
    <property type="match status" value="1"/>
</dbReference>
<dbReference type="PANTHER" id="PTHR37544">
    <property type="entry name" value="SPRAY-RELATED"/>
    <property type="match status" value="1"/>
</dbReference>
<evidence type="ECO:0000256" key="2">
    <source>
        <dbReference type="SAM" id="Phobius"/>
    </source>
</evidence>
<evidence type="ECO:0000313" key="3">
    <source>
        <dbReference type="EMBL" id="KAK4543380.1"/>
    </source>
</evidence>
<dbReference type="Pfam" id="PF11915">
    <property type="entry name" value="DUF3433"/>
    <property type="match status" value="2"/>
</dbReference>
<feature type="transmembrane region" description="Helical" evidence="2">
    <location>
        <begin position="776"/>
        <end position="803"/>
    </location>
</feature>
<gene>
    <name evidence="3" type="ORF">LTR36_005523</name>
</gene>
<dbReference type="EMBL" id="JAVFHQ010000032">
    <property type="protein sequence ID" value="KAK4543380.1"/>
    <property type="molecule type" value="Genomic_DNA"/>
</dbReference>